<protein>
    <submittedName>
        <fullName evidence="1">Uncharacterized protein</fullName>
    </submittedName>
</protein>
<name>A0ACB8EES7_9SAUR</name>
<evidence type="ECO:0000313" key="2">
    <source>
        <dbReference type="Proteomes" id="UP000827872"/>
    </source>
</evidence>
<reference evidence="1" key="1">
    <citation type="submission" date="2021-08" db="EMBL/GenBank/DDBJ databases">
        <title>The first chromosome-level gecko genome reveals the dynamic sex chromosomes of Neotropical dwarf geckos (Sphaerodactylidae: Sphaerodactylus).</title>
        <authorList>
            <person name="Pinto B.J."/>
            <person name="Keating S.E."/>
            <person name="Gamble T."/>
        </authorList>
    </citation>
    <scope>NUCLEOTIDE SEQUENCE</scope>
    <source>
        <strain evidence="1">TG3544</strain>
    </source>
</reference>
<proteinExistence type="predicted"/>
<accession>A0ACB8EES7</accession>
<keyword evidence="2" id="KW-1185">Reference proteome</keyword>
<organism evidence="1 2">
    <name type="scientific">Sphaerodactylus townsendi</name>
    <dbReference type="NCBI Taxonomy" id="933632"/>
    <lineage>
        <taxon>Eukaryota</taxon>
        <taxon>Metazoa</taxon>
        <taxon>Chordata</taxon>
        <taxon>Craniata</taxon>
        <taxon>Vertebrata</taxon>
        <taxon>Euteleostomi</taxon>
        <taxon>Lepidosauria</taxon>
        <taxon>Squamata</taxon>
        <taxon>Bifurcata</taxon>
        <taxon>Gekkota</taxon>
        <taxon>Sphaerodactylidae</taxon>
        <taxon>Sphaerodactylus</taxon>
    </lineage>
</organism>
<comment type="caution">
    <text evidence="1">The sequence shown here is derived from an EMBL/GenBank/DDBJ whole genome shotgun (WGS) entry which is preliminary data.</text>
</comment>
<dbReference type="Proteomes" id="UP000827872">
    <property type="component" value="Linkage Group LG16"/>
</dbReference>
<evidence type="ECO:0000313" key="1">
    <source>
        <dbReference type="EMBL" id="KAH7990772.1"/>
    </source>
</evidence>
<dbReference type="EMBL" id="CM037629">
    <property type="protein sequence ID" value="KAH7990772.1"/>
    <property type="molecule type" value="Genomic_DNA"/>
</dbReference>
<sequence length="215" mass="23673">MRNSTFWELSDSVRVVKEEISDDNAKLPCFNGRVVSWALVLAGKCLPDSPGQAGSGQTVIWRSHTDLPPPLERTGGIGDSRPPSFHPNAASSRDGLDNETGTESVISHRRERHRRRIREGHEDGILRLVSFSVKGLLDYMLFESVPGLHKIETFSAPDESQKGRALTSGARPYPNCPDKLKGCALEISATFPVLRGRRARSQEVKKPPSLAGKHL</sequence>
<gene>
    <name evidence="1" type="ORF">K3G42_011235</name>
</gene>